<name>A0ABD2AEF9_VESSQ</name>
<dbReference type="Proteomes" id="UP001607302">
    <property type="component" value="Unassembled WGS sequence"/>
</dbReference>
<keyword evidence="3" id="KW-1185">Reference proteome</keyword>
<evidence type="ECO:0000256" key="1">
    <source>
        <dbReference type="SAM" id="MobiDB-lite"/>
    </source>
</evidence>
<feature type="region of interest" description="Disordered" evidence="1">
    <location>
        <begin position="178"/>
        <end position="208"/>
    </location>
</feature>
<accession>A0ABD2AEF9</accession>
<dbReference type="EMBL" id="JAUDFV010000151">
    <property type="protein sequence ID" value="KAL2719006.1"/>
    <property type="molecule type" value="Genomic_DNA"/>
</dbReference>
<evidence type="ECO:0000313" key="2">
    <source>
        <dbReference type="EMBL" id="KAL2719006.1"/>
    </source>
</evidence>
<feature type="non-terminal residue" evidence="2">
    <location>
        <position position="1"/>
    </location>
</feature>
<organism evidence="2 3">
    <name type="scientific">Vespula squamosa</name>
    <name type="common">Southern yellow jacket</name>
    <name type="synonym">Wasp</name>
    <dbReference type="NCBI Taxonomy" id="30214"/>
    <lineage>
        <taxon>Eukaryota</taxon>
        <taxon>Metazoa</taxon>
        <taxon>Ecdysozoa</taxon>
        <taxon>Arthropoda</taxon>
        <taxon>Hexapoda</taxon>
        <taxon>Insecta</taxon>
        <taxon>Pterygota</taxon>
        <taxon>Neoptera</taxon>
        <taxon>Endopterygota</taxon>
        <taxon>Hymenoptera</taxon>
        <taxon>Apocrita</taxon>
        <taxon>Aculeata</taxon>
        <taxon>Vespoidea</taxon>
        <taxon>Vespidae</taxon>
        <taxon>Vespinae</taxon>
        <taxon>Vespula</taxon>
    </lineage>
</organism>
<feature type="compositionally biased region" description="Pro residues" evidence="1">
    <location>
        <begin position="133"/>
        <end position="147"/>
    </location>
</feature>
<dbReference type="AlphaFoldDB" id="A0ABD2AEF9"/>
<sequence length="208" mass="23466">SNRAFDLTDKKKNDIGIVYLRIFENVLRTFVSDKKRPLPFEITGRRRDSHRCRSGKNNITTLRSFDNYERKNTEREKTREVKAAAIVDFKASVGSGALQWRAFKLLMIVAGSSGRWNKPLESPFPGAYRGPRQIPPPPSPPPPPPLPSSSSSSPPQLPPPIYEDTIYYYLPSRSGNFDNFAPTTTPPERRQCPIGTASTPGPTFFWKQ</sequence>
<evidence type="ECO:0000313" key="3">
    <source>
        <dbReference type="Proteomes" id="UP001607302"/>
    </source>
</evidence>
<gene>
    <name evidence="2" type="ORF">V1478_011425</name>
</gene>
<proteinExistence type="predicted"/>
<comment type="caution">
    <text evidence="2">The sequence shown here is derived from an EMBL/GenBank/DDBJ whole genome shotgun (WGS) entry which is preliminary data.</text>
</comment>
<reference evidence="2 3" key="1">
    <citation type="journal article" date="2024" name="Ann. Entomol. Soc. Am.">
        <title>Genomic analyses of the southern and eastern yellowjacket wasps (Hymenoptera: Vespidae) reveal evolutionary signatures of social life.</title>
        <authorList>
            <person name="Catto M.A."/>
            <person name="Caine P.B."/>
            <person name="Orr S.E."/>
            <person name="Hunt B.G."/>
            <person name="Goodisman M.A.D."/>
        </authorList>
    </citation>
    <scope>NUCLEOTIDE SEQUENCE [LARGE SCALE GENOMIC DNA]</scope>
    <source>
        <strain evidence="2">233</strain>
        <tissue evidence="2">Head and thorax</tissue>
    </source>
</reference>
<feature type="region of interest" description="Disordered" evidence="1">
    <location>
        <begin position="121"/>
        <end position="162"/>
    </location>
</feature>
<protein>
    <submittedName>
        <fullName evidence="2">Uncharacterized protein</fullName>
    </submittedName>
</protein>